<evidence type="ECO:0000256" key="9">
    <source>
        <dbReference type="ARBA" id="ARBA00034290"/>
    </source>
</evidence>
<sequence length="523" mass="58841">MPASIRSCAATMKFFQKTKWLLTGGGIAVLFSVLLTNVVMLNNQRAQLDTLSHELLAHAEEVTTQIISSIHHAQMRQLDGCNKQAIAALREVIWKYARVEDIGIVENGKLACTANWGMLDKPLPLPAEKYVVPNGYSIYKGVKNYLPYGVVLDMSQQGNIVSFTSSFAFSAFSRQHHGFNFSLTSLNGEHVFLNDVKSAVGTGASVSVSLCSGKYDICSHLTERKQGFFSLSALLIALIVSAAFILGAAIFYSILSYLSERRSLEFRLKKAIMNQRLYMEYQPLVCAKNERVVGVEALVRWHDPLYGHISPELFISMAEQLNLYPDISKLVMEKATRELKPLLLADAQFTLAINIGKYEINDPHFLDNLLRVLQHNAIRPQQIKIEITERSGEYYKKIAAFSLQARNRGLRIALDDFGTGSSNLQWLTEVFYDEIKLDKFFVNGLKNEYKRAILTSLLDVVCRLNKQIVFEGVESKIDFEFVKSFDENALIQGWYFYKSMPIEKLTALLLPVTPSHPAANAPL</sequence>
<keyword evidence="7 10" id="KW-1133">Transmembrane helix</keyword>
<dbReference type="Proteomes" id="UP000288843">
    <property type="component" value="Unassembled WGS sequence"/>
</dbReference>
<evidence type="ECO:0000256" key="1">
    <source>
        <dbReference type="ARBA" id="ARBA00004651"/>
    </source>
</evidence>
<evidence type="ECO:0000256" key="3">
    <source>
        <dbReference type="ARBA" id="ARBA00022475"/>
    </source>
</evidence>
<evidence type="ECO:0000256" key="6">
    <source>
        <dbReference type="ARBA" id="ARBA00022801"/>
    </source>
</evidence>
<name>A0A443VT77_RAOPL</name>
<protein>
    <recommendedName>
        <fullName evidence="2">cyclic-guanylate-specific phosphodiesterase</fullName>
        <ecNumber evidence="2">3.1.4.52</ecNumber>
    </recommendedName>
</protein>
<keyword evidence="3" id="KW-1003">Cell membrane</keyword>
<dbReference type="GO" id="GO:0005886">
    <property type="term" value="C:plasma membrane"/>
    <property type="evidence" value="ECO:0007669"/>
    <property type="project" value="UniProtKB-SubCell"/>
</dbReference>
<feature type="transmembrane region" description="Helical" evidence="10">
    <location>
        <begin position="20"/>
        <end position="41"/>
    </location>
</feature>
<dbReference type="InterPro" id="IPR035919">
    <property type="entry name" value="EAL_sf"/>
</dbReference>
<evidence type="ECO:0000259" key="11">
    <source>
        <dbReference type="PROSITE" id="PS50883"/>
    </source>
</evidence>
<feature type="transmembrane region" description="Helical" evidence="10">
    <location>
        <begin position="228"/>
        <end position="258"/>
    </location>
</feature>
<gene>
    <name evidence="12" type="ORF">DN603_01880</name>
</gene>
<evidence type="ECO:0000256" key="5">
    <source>
        <dbReference type="ARBA" id="ARBA00022692"/>
    </source>
</evidence>
<evidence type="ECO:0000256" key="2">
    <source>
        <dbReference type="ARBA" id="ARBA00012282"/>
    </source>
</evidence>
<keyword evidence="5 10" id="KW-0812">Transmembrane</keyword>
<keyword evidence="8 10" id="KW-0472">Membrane</keyword>
<evidence type="ECO:0000256" key="4">
    <source>
        <dbReference type="ARBA" id="ARBA00022636"/>
    </source>
</evidence>
<comment type="caution">
    <text evidence="12">The sequence shown here is derived from an EMBL/GenBank/DDBJ whole genome shotgun (WGS) entry which is preliminary data.</text>
</comment>
<accession>A0A443VT77</accession>
<dbReference type="EMBL" id="QKOX01000002">
    <property type="protein sequence ID" value="RWT25561.1"/>
    <property type="molecule type" value="Genomic_DNA"/>
</dbReference>
<evidence type="ECO:0000313" key="12">
    <source>
        <dbReference type="EMBL" id="RWT25561.1"/>
    </source>
</evidence>
<evidence type="ECO:0000313" key="13">
    <source>
        <dbReference type="Proteomes" id="UP000288843"/>
    </source>
</evidence>
<evidence type="ECO:0000256" key="7">
    <source>
        <dbReference type="ARBA" id="ARBA00022989"/>
    </source>
</evidence>
<dbReference type="PANTHER" id="PTHR33121">
    <property type="entry name" value="CYCLIC DI-GMP PHOSPHODIESTERASE PDEF"/>
    <property type="match status" value="1"/>
</dbReference>
<reference evidence="12 13" key="1">
    <citation type="submission" date="2018-06" db="EMBL/GenBank/DDBJ databases">
        <title>Carbapenemase-producing Enterobacteriaceae present in wastewater treatment plant effluent and nearby surface waters in the US.</title>
        <authorList>
            <person name="Mathys D.A."/>
            <person name="Mollenkopf D.F."/>
            <person name="Feicht S.M."/>
            <person name="Adams R.J."/>
            <person name="Albers A.L."/>
            <person name="Stuever D.M."/>
            <person name="Daniels J.B."/>
            <person name="Wittum T.E."/>
        </authorList>
    </citation>
    <scope>NUCLEOTIDE SEQUENCE [LARGE SCALE GENOMIC DNA]</scope>
    <source>
        <strain evidence="12 13">GEO_47_Down_B</strain>
    </source>
</reference>
<dbReference type="SMART" id="SM00052">
    <property type="entry name" value="EAL"/>
    <property type="match status" value="1"/>
</dbReference>
<comment type="catalytic activity">
    <reaction evidence="9">
        <text>3',3'-c-di-GMP + H2O = 5'-phosphoguanylyl(3'-&gt;5')guanosine + H(+)</text>
        <dbReference type="Rhea" id="RHEA:24902"/>
        <dbReference type="ChEBI" id="CHEBI:15377"/>
        <dbReference type="ChEBI" id="CHEBI:15378"/>
        <dbReference type="ChEBI" id="CHEBI:58754"/>
        <dbReference type="ChEBI" id="CHEBI:58805"/>
        <dbReference type="EC" id="3.1.4.52"/>
    </reaction>
</comment>
<dbReference type="EC" id="3.1.4.52" evidence="2"/>
<feature type="domain" description="EAL" evidence="11">
    <location>
        <begin position="261"/>
        <end position="513"/>
    </location>
</feature>
<dbReference type="InterPro" id="IPR050706">
    <property type="entry name" value="Cyclic-di-GMP_PDE-like"/>
</dbReference>
<evidence type="ECO:0000256" key="8">
    <source>
        <dbReference type="ARBA" id="ARBA00023136"/>
    </source>
</evidence>
<comment type="subcellular location">
    <subcellularLocation>
        <location evidence="1">Cell membrane</location>
        <topology evidence="1">Multi-pass membrane protein</topology>
    </subcellularLocation>
</comment>
<proteinExistence type="predicted"/>
<dbReference type="PANTHER" id="PTHR33121:SF70">
    <property type="entry name" value="SIGNALING PROTEIN YKOW"/>
    <property type="match status" value="1"/>
</dbReference>
<dbReference type="Pfam" id="PF12792">
    <property type="entry name" value="CSS-motif"/>
    <property type="match status" value="1"/>
</dbReference>
<dbReference type="SUPFAM" id="SSF141868">
    <property type="entry name" value="EAL domain-like"/>
    <property type="match status" value="1"/>
</dbReference>
<dbReference type="GO" id="GO:0071111">
    <property type="term" value="F:cyclic-guanylate-specific phosphodiesterase activity"/>
    <property type="evidence" value="ECO:0007669"/>
    <property type="project" value="UniProtKB-EC"/>
</dbReference>
<dbReference type="Gene3D" id="3.20.20.450">
    <property type="entry name" value="EAL domain"/>
    <property type="match status" value="1"/>
</dbReference>
<keyword evidence="6" id="KW-0378">Hydrolase</keyword>
<organism evidence="12 13">
    <name type="scientific">Raoultella planticola</name>
    <name type="common">Klebsiella planticola</name>
    <dbReference type="NCBI Taxonomy" id="575"/>
    <lineage>
        <taxon>Bacteria</taxon>
        <taxon>Pseudomonadati</taxon>
        <taxon>Pseudomonadota</taxon>
        <taxon>Gammaproteobacteria</taxon>
        <taxon>Enterobacterales</taxon>
        <taxon>Enterobacteriaceae</taxon>
        <taxon>Klebsiella/Raoultella group</taxon>
        <taxon>Raoultella</taxon>
    </lineage>
</organism>
<dbReference type="InterPro" id="IPR001633">
    <property type="entry name" value="EAL_dom"/>
</dbReference>
<evidence type="ECO:0000256" key="10">
    <source>
        <dbReference type="SAM" id="Phobius"/>
    </source>
</evidence>
<dbReference type="Pfam" id="PF00563">
    <property type="entry name" value="EAL"/>
    <property type="match status" value="1"/>
</dbReference>
<dbReference type="PROSITE" id="PS50883">
    <property type="entry name" value="EAL"/>
    <property type="match status" value="1"/>
</dbReference>
<dbReference type="AlphaFoldDB" id="A0A443VT77"/>
<dbReference type="CDD" id="cd01948">
    <property type="entry name" value="EAL"/>
    <property type="match status" value="1"/>
</dbReference>
<keyword evidence="4" id="KW-0973">c-di-GMP</keyword>
<dbReference type="InterPro" id="IPR024744">
    <property type="entry name" value="CSS-motif_dom"/>
</dbReference>